<evidence type="ECO:0000256" key="3">
    <source>
        <dbReference type="ARBA" id="ARBA00023163"/>
    </source>
</evidence>
<dbReference type="SMART" id="SM00347">
    <property type="entry name" value="HTH_MARR"/>
    <property type="match status" value="1"/>
</dbReference>
<evidence type="ECO:0000256" key="2">
    <source>
        <dbReference type="ARBA" id="ARBA00023125"/>
    </source>
</evidence>
<accession>A0A0U1HNJ3</accession>
<keyword evidence="3" id="KW-0804">Transcription</keyword>
<dbReference type="GO" id="GO:0003677">
    <property type="term" value="F:DNA binding"/>
    <property type="evidence" value="ECO:0007669"/>
    <property type="project" value="UniProtKB-KW"/>
</dbReference>
<evidence type="ECO:0000259" key="4">
    <source>
        <dbReference type="PROSITE" id="PS50995"/>
    </source>
</evidence>
<protein>
    <submittedName>
        <fullName evidence="5">Transcriptional repressor MprA</fullName>
    </submittedName>
</protein>
<evidence type="ECO:0000313" key="5">
    <source>
        <dbReference type="EMBL" id="CQI88129.1"/>
    </source>
</evidence>
<name>A0A0U1HNJ3_YERRO</name>
<dbReference type="PROSITE" id="PS01117">
    <property type="entry name" value="HTH_MARR_1"/>
    <property type="match status" value="1"/>
</dbReference>
<dbReference type="OrthoDB" id="8907575at2"/>
<dbReference type="PANTHER" id="PTHR42756:SF1">
    <property type="entry name" value="TRANSCRIPTIONAL REPRESSOR OF EMRAB OPERON"/>
    <property type="match status" value="1"/>
</dbReference>
<dbReference type="InterPro" id="IPR036388">
    <property type="entry name" value="WH-like_DNA-bd_sf"/>
</dbReference>
<dbReference type="STRING" id="29485.CH64_2155"/>
<dbReference type="AlphaFoldDB" id="A0A0U1HNJ3"/>
<dbReference type="InterPro" id="IPR023187">
    <property type="entry name" value="Tscrpt_reg_MarR-type_CS"/>
</dbReference>
<proteinExistence type="predicted"/>
<reference evidence="5 6" key="1">
    <citation type="submission" date="2015-03" db="EMBL/GenBank/DDBJ databases">
        <authorList>
            <person name="Murphy D."/>
        </authorList>
    </citation>
    <scope>NUCLEOTIDE SEQUENCE [LARGE SCALE GENOMIC DNA]</scope>
    <source>
        <strain evidence="5 6">68/02</strain>
    </source>
</reference>
<dbReference type="Proteomes" id="UP000042054">
    <property type="component" value="Unassembled WGS sequence"/>
</dbReference>
<evidence type="ECO:0000256" key="1">
    <source>
        <dbReference type="ARBA" id="ARBA00023015"/>
    </source>
</evidence>
<dbReference type="EMBL" id="CTKE01000002">
    <property type="protein sequence ID" value="CQI88129.1"/>
    <property type="molecule type" value="Genomic_DNA"/>
</dbReference>
<sequence>MKDNQPTSASVLAIESRLAANQRRRHDFPRDQAGVVRLVKLLHKLFNDNANALLREYGLTHPEYNVLIIIDSSEHGLGPSELAEATSEKAANITRLVDQLIDKGLVVRVADAEDRRRLSVCLTPAGEELIVRVLPAISTQLQGFLAALDESECGQLQQLLSKVIGSVEGKTL</sequence>
<dbReference type="PANTHER" id="PTHR42756">
    <property type="entry name" value="TRANSCRIPTIONAL REGULATOR, MARR"/>
    <property type="match status" value="1"/>
</dbReference>
<dbReference type="RefSeq" id="WP_050534527.1">
    <property type="nucleotide sequence ID" value="NZ_CABIHO010000078.1"/>
</dbReference>
<keyword evidence="1" id="KW-0805">Transcription regulation</keyword>
<dbReference type="Gene3D" id="1.10.10.10">
    <property type="entry name" value="Winged helix-like DNA-binding domain superfamily/Winged helix DNA-binding domain"/>
    <property type="match status" value="1"/>
</dbReference>
<feature type="domain" description="HTH marR-type" evidence="4">
    <location>
        <begin position="35"/>
        <end position="165"/>
    </location>
</feature>
<dbReference type="PROSITE" id="PS50995">
    <property type="entry name" value="HTH_MARR_2"/>
    <property type="match status" value="1"/>
</dbReference>
<keyword evidence="2" id="KW-0238">DNA-binding</keyword>
<dbReference type="InterPro" id="IPR036390">
    <property type="entry name" value="WH_DNA-bd_sf"/>
</dbReference>
<evidence type="ECO:0000313" key="6">
    <source>
        <dbReference type="Proteomes" id="UP000042054"/>
    </source>
</evidence>
<dbReference type="SUPFAM" id="SSF46785">
    <property type="entry name" value="Winged helix' DNA-binding domain"/>
    <property type="match status" value="1"/>
</dbReference>
<dbReference type="InterPro" id="IPR000835">
    <property type="entry name" value="HTH_MarR-typ"/>
</dbReference>
<organism evidence="5 6">
    <name type="scientific">Yersinia rohdei</name>
    <dbReference type="NCBI Taxonomy" id="29485"/>
    <lineage>
        <taxon>Bacteria</taxon>
        <taxon>Pseudomonadati</taxon>
        <taxon>Pseudomonadota</taxon>
        <taxon>Gammaproteobacteria</taxon>
        <taxon>Enterobacterales</taxon>
        <taxon>Yersiniaceae</taxon>
        <taxon>Yersinia</taxon>
    </lineage>
</organism>
<dbReference type="Pfam" id="PF12802">
    <property type="entry name" value="MarR_2"/>
    <property type="match status" value="1"/>
</dbReference>
<dbReference type="GO" id="GO:0003700">
    <property type="term" value="F:DNA-binding transcription factor activity"/>
    <property type="evidence" value="ECO:0007669"/>
    <property type="project" value="InterPro"/>
</dbReference>
<dbReference type="PRINTS" id="PR00598">
    <property type="entry name" value="HTHMARR"/>
</dbReference>
<gene>
    <name evidence="5" type="primary">emrR_1</name>
    <name evidence="5" type="ORF">ERS008555_00461</name>
</gene>